<dbReference type="Proteomes" id="UP000425960">
    <property type="component" value="Chromosome"/>
</dbReference>
<evidence type="ECO:0000313" key="2">
    <source>
        <dbReference type="Proteomes" id="UP000425960"/>
    </source>
</evidence>
<organism evidence="1 2">
    <name type="scientific">Desulfosarcina ovata subsp. sediminis</name>
    <dbReference type="NCBI Taxonomy" id="885957"/>
    <lineage>
        <taxon>Bacteria</taxon>
        <taxon>Pseudomonadati</taxon>
        <taxon>Thermodesulfobacteriota</taxon>
        <taxon>Desulfobacteria</taxon>
        <taxon>Desulfobacterales</taxon>
        <taxon>Desulfosarcinaceae</taxon>
        <taxon>Desulfosarcina</taxon>
    </lineage>
</organism>
<protein>
    <submittedName>
        <fullName evidence="1">Uncharacterized protein</fullName>
    </submittedName>
</protein>
<proteinExistence type="predicted"/>
<dbReference type="RefSeq" id="WP_155321211.1">
    <property type="nucleotide sequence ID" value="NZ_AP021876.1"/>
</dbReference>
<dbReference type="KEGG" id="dov:DSCO28_07560"/>
<dbReference type="AlphaFoldDB" id="A0A5K7ZNK3"/>
<dbReference type="EMBL" id="AP021876">
    <property type="protein sequence ID" value="BBO80190.1"/>
    <property type="molecule type" value="Genomic_DNA"/>
</dbReference>
<gene>
    <name evidence="1" type="ORF">DSCO28_07560</name>
</gene>
<evidence type="ECO:0000313" key="1">
    <source>
        <dbReference type="EMBL" id="BBO80190.1"/>
    </source>
</evidence>
<reference evidence="1 2" key="1">
    <citation type="submission" date="2019-11" db="EMBL/GenBank/DDBJ databases">
        <title>Comparative genomics of hydrocarbon-degrading Desulfosarcina strains.</title>
        <authorList>
            <person name="Watanabe M."/>
            <person name="Kojima H."/>
            <person name="Fukui M."/>
        </authorList>
    </citation>
    <scope>NUCLEOTIDE SEQUENCE [LARGE SCALE GENOMIC DNA]</scope>
    <source>
        <strain evidence="1 2">28bB2T</strain>
    </source>
</reference>
<accession>A0A5K7ZNK3</accession>
<sequence length="103" mass="11657">MRDNIEIYIRPKTSPFSVVGEKDLRLNYCNHWIDCRGGEVQIRDADGRIVNTTVVGRVDGCRDCGYWLCQGAKYCHRCGVKLSGSYPKGGRFEQGKNSVQKNL</sequence>
<name>A0A5K7ZNK3_9BACT</name>